<dbReference type="SUPFAM" id="SSF53474">
    <property type="entry name" value="alpha/beta-Hydrolases"/>
    <property type="match status" value="1"/>
</dbReference>
<evidence type="ECO:0000313" key="1">
    <source>
        <dbReference type="EMBL" id="MEQ2556635.1"/>
    </source>
</evidence>
<dbReference type="Proteomes" id="UP001454489">
    <property type="component" value="Unassembled WGS sequence"/>
</dbReference>
<dbReference type="EMBL" id="JBBMEX010000002">
    <property type="protein sequence ID" value="MEQ2556635.1"/>
    <property type="molecule type" value="Genomic_DNA"/>
</dbReference>
<accession>A0ABV1HAA1</accession>
<proteinExistence type="predicted"/>
<gene>
    <name evidence="1" type="ORF">WMO43_01895</name>
</gene>
<dbReference type="InterPro" id="IPR029058">
    <property type="entry name" value="AB_hydrolase_fold"/>
</dbReference>
<organism evidence="1 2">
    <name type="scientific">Maccoyibacter intestinihominis</name>
    <dbReference type="NCBI Taxonomy" id="3133499"/>
    <lineage>
        <taxon>Bacteria</taxon>
        <taxon>Bacillati</taxon>
        <taxon>Bacillota</taxon>
        <taxon>Clostridia</taxon>
        <taxon>Lachnospirales</taxon>
        <taxon>Lachnospiraceae</taxon>
        <taxon>Maccoyibacter</taxon>
    </lineage>
</organism>
<keyword evidence="2" id="KW-1185">Reference proteome</keyword>
<keyword evidence="1" id="KW-0378">Hydrolase</keyword>
<dbReference type="Gene3D" id="3.40.50.1820">
    <property type="entry name" value="alpha/beta hydrolase"/>
    <property type="match status" value="1"/>
</dbReference>
<comment type="caution">
    <text evidence="1">The sequence shown here is derived from an EMBL/GenBank/DDBJ whole genome shotgun (WGS) entry which is preliminary data.</text>
</comment>
<evidence type="ECO:0000313" key="2">
    <source>
        <dbReference type="Proteomes" id="UP001454489"/>
    </source>
</evidence>
<sequence>MKHLVIYVHGKGGNANEAEHYKPFFAESDVIGFDYQAQNPWEAQKEFSSFFEVHSQVYDSVTLIANSIGAFFSMSALTKKQVAQAILISPVVNMEKLIVDMMMWANVTEEELRIKKEIPTEFGETLSWEYLCYVREHPIVWNVPTCILYGEKDNLTSIETISEFAERIGASLTVMKDGEHWFHTEEQMEFLDDWIRNTKEIKSGLNIL</sequence>
<dbReference type="GO" id="GO:0016787">
    <property type="term" value="F:hydrolase activity"/>
    <property type="evidence" value="ECO:0007669"/>
    <property type="project" value="UniProtKB-KW"/>
</dbReference>
<name>A0ABV1HAA1_9FIRM</name>
<reference evidence="1 2" key="1">
    <citation type="submission" date="2024-03" db="EMBL/GenBank/DDBJ databases">
        <title>Human intestinal bacterial collection.</title>
        <authorList>
            <person name="Pauvert C."/>
            <person name="Hitch T.C.A."/>
            <person name="Clavel T."/>
        </authorList>
    </citation>
    <scope>NUCLEOTIDE SEQUENCE [LARGE SCALE GENOMIC DNA]</scope>
    <source>
        <strain evidence="1 2">CLA-AA-H185</strain>
    </source>
</reference>
<protein>
    <submittedName>
        <fullName evidence="1">Alpha/beta hydrolase</fullName>
    </submittedName>
</protein>
<dbReference type="RefSeq" id="WP_353530029.1">
    <property type="nucleotide sequence ID" value="NZ_JBBMEX010000002.1"/>
</dbReference>